<evidence type="ECO:0000256" key="5">
    <source>
        <dbReference type="ARBA" id="ARBA00022777"/>
    </source>
</evidence>
<keyword evidence="6 7" id="KW-0067">ATP-binding</keyword>
<dbReference type="STRING" id="649747.HMPREF0083_04153"/>
<reference evidence="9 10" key="1">
    <citation type="submission" date="2013-08" db="EMBL/GenBank/DDBJ databases">
        <authorList>
            <person name="Weinstock G."/>
            <person name="Sodergren E."/>
            <person name="Wylie T."/>
            <person name="Fulton L."/>
            <person name="Fulton R."/>
            <person name="Fronick C."/>
            <person name="O'Laughlin M."/>
            <person name="Godfrey J."/>
            <person name="Miner T."/>
            <person name="Herter B."/>
            <person name="Appelbaum E."/>
            <person name="Cordes M."/>
            <person name="Lek S."/>
            <person name="Wollam A."/>
            <person name="Pepin K.H."/>
            <person name="Palsikar V.B."/>
            <person name="Mitreva M."/>
            <person name="Wilson R.K."/>
        </authorList>
    </citation>
    <scope>NUCLEOTIDE SEQUENCE [LARGE SCALE GENOMIC DNA]</scope>
    <source>
        <strain evidence="9 10">ATCC 12856</strain>
    </source>
</reference>
<evidence type="ECO:0000256" key="6">
    <source>
        <dbReference type="ARBA" id="ARBA00022840"/>
    </source>
</evidence>
<keyword evidence="5 7" id="KW-0418">Kinase</keyword>
<keyword evidence="7" id="KW-0028">Amino-acid biosynthesis</keyword>
<proteinExistence type="inferred from homology"/>
<dbReference type="Gene3D" id="3.30.200.20">
    <property type="entry name" value="Phosphorylase Kinase, domain 1"/>
    <property type="match status" value="1"/>
</dbReference>
<dbReference type="PATRIC" id="fig|649747.3.peg.3765"/>
<feature type="binding site" evidence="7">
    <location>
        <position position="69"/>
    </location>
    <ligand>
        <name>ATP</name>
        <dbReference type="ChEBI" id="CHEBI:30616"/>
    </ligand>
</feature>
<dbReference type="AlphaFoldDB" id="U1YAH5"/>
<dbReference type="InterPro" id="IPR002575">
    <property type="entry name" value="Aminoglycoside_PTrfase"/>
</dbReference>
<dbReference type="PANTHER" id="PTHR34273">
    <property type="entry name" value="METHYLTHIORIBOSE KINASE"/>
    <property type="match status" value="1"/>
</dbReference>
<keyword evidence="3 7" id="KW-0808">Transferase</keyword>
<dbReference type="HAMAP" id="MF_01683">
    <property type="entry name" value="Salvage_MtnK"/>
    <property type="match status" value="1"/>
</dbReference>
<gene>
    <name evidence="7" type="primary">mtnK</name>
    <name evidence="9" type="ORF">HMPREF0083_04153</name>
</gene>
<dbReference type="InterPro" id="IPR011009">
    <property type="entry name" value="Kinase-like_dom_sf"/>
</dbReference>
<evidence type="ECO:0000313" key="10">
    <source>
        <dbReference type="Proteomes" id="UP000016511"/>
    </source>
</evidence>
<feature type="domain" description="Aminoglycoside phosphotransferase" evidence="8">
    <location>
        <begin position="95"/>
        <end position="277"/>
    </location>
</feature>
<dbReference type="EMBL" id="AWSJ01000252">
    <property type="protein sequence ID" value="ERI07776.1"/>
    <property type="molecule type" value="Genomic_DNA"/>
</dbReference>
<evidence type="ECO:0000256" key="1">
    <source>
        <dbReference type="ARBA" id="ARBA00010165"/>
    </source>
</evidence>
<feature type="binding site" evidence="7">
    <location>
        <begin position="123"/>
        <end position="125"/>
    </location>
    <ligand>
        <name>ATP</name>
        <dbReference type="ChEBI" id="CHEBI:30616"/>
    </ligand>
</feature>
<comment type="catalytic activity">
    <reaction evidence="7">
        <text>5-(methylsulfanyl)-D-ribose + ATP = 5-(methylsulfanyl)-alpha-D-ribose 1-phosphate + ADP + H(+)</text>
        <dbReference type="Rhea" id="RHEA:22312"/>
        <dbReference type="ChEBI" id="CHEBI:15378"/>
        <dbReference type="ChEBI" id="CHEBI:30616"/>
        <dbReference type="ChEBI" id="CHEBI:58533"/>
        <dbReference type="ChEBI" id="CHEBI:78440"/>
        <dbReference type="ChEBI" id="CHEBI:456216"/>
        <dbReference type="EC" id="2.7.1.100"/>
    </reaction>
</comment>
<evidence type="ECO:0000313" key="9">
    <source>
        <dbReference type="EMBL" id="ERI07776.1"/>
    </source>
</evidence>
<evidence type="ECO:0000256" key="3">
    <source>
        <dbReference type="ARBA" id="ARBA00022679"/>
    </source>
</evidence>
<comment type="caution">
    <text evidence="9">The sequence shown here is derived from an EMBL/GenBank/DDBJ whole genome shotgun (WGS) entry which is preliminary data.</text>
</comment>
<comment type="pathway">
    <text evidence="7">Amino-acid biosynthesis; L-methionine biosynthesis via salvage pathway; S-methyl-5-thio-alpha-D-ribose 1-phosphate from S-methyl-5'-thioadenosine (hydrolase route): step 2/2.</text>
</comment>
<evidence type="ECO:0000256" key="7">
    <source>
        <dbReference type="HAMAP-Rule" id="MF_01683"/>
    </source>
</evidence>
<protein>
    <recommendedName>
        <fullName evidence="7">Methylthioribose kinase</fullName>
        <shortName evidence="7">MTR kinase</shortName>
        <ecNumber evidence="7">2.7.1.100</ecNumber>
    </recommendedName>
</protein>
<evidence type="ECO:0000256" key="2">
    <source>
        <dbReference type="ARBA" id="ARBA00011738"/>
    </source>
</evidence>
<sequence length="415" mass="46936">MYNETKEKGSITMSYRTLSEQEAVEYARSIPNLFPQDAQLVSREIGDGNLNFVFRIQDEGPSGKSIIFKQALPYVRVIGDSWPLTLDRARIESEALLLENELYPGSVPEVYHHDNELALIVMEDLSKYQIMRKGLVERKRYPNFAKQIGTFLARTLFLTSDLALSPVEKKRKAASFTNPELCNITENFVFTYPFHDDPSNAYNPLLSNMVQQIWNDNELKLEIARLKEGFMTRGQALLHGDLHTGSIMVTEEDTKIIDPEFAYYGPMGFDIGALIANLLLNYSAHEGHTLEPQERESYQAYLLDTVVQVWNVFEAEFRNLWEEKAQEAYAKIPGYVDAYLQDVLQDTVGYAGCKMMRRVIGLAHVSDLESISDPALRAKGETLALTIGQELILKRSSITSIDKVIALVASSTAQQ</sequence>
<comment type="subunit">
    <text evidence="2 7">Homodimer.</text>
</comment>
<name>U1YAH5_ANEAE</name>
<comment type="similarity">
    <text evidence="1 7">Belongs to the methylthioribose kinase family.</text>
</comment>
<comment type="function">
    <text evidence="7">Catalyzes the phosphorylation of methylthioribose into methylthioribose-1-phosphate.</text>
</comment>
<dbReference type="PANTHER" id="PTHR34273:SF2">
    <property type="entry name" value="METHYLTHIORIBOSE KINASE"/>
    <property type="match status" value="1"/>
</dbReference>
<feature type="binding site" evidence="7">
    <location>
        <position position="51"/>
    </location>
    <ligand>
        <name>ATP</name>
        <dbReference type="ChEBI" id="CHEBI:30616"/>
    </ligand>
</feature>
<dbReference type="GO" id="GO:0046522">
    <property type="term" value="F:S-methyl-5-thioribose kinase activity"/>
    <property type="evidence" value="ECO:0007669"/>
    <property type="project" value="UniProtKB-UniRule"/>
</dbReference>
<dbReference type="HOGENOM" id="CLU_033681_0_0_9"/>
<keyword evidence="7" id="KW-0486">Methionine biosynthesis</keyword>
<dbReference type="EC" id="2.7.1.100" evidence="7"/>
<accession>U1YAH5</accession>
<dbReference type="Pfam" id="PF01636">
    <property type="entry name" value="APH"/>
    <property type="match status" value="1"/>
</dbReference>
<dbReference type="Gene3D" id="3.90.1200.10">
    <property type="match status" value="1"/>
</dbReference>
<evidence type="ECO:0000256" key="4">
    <source>
        <dbReference type="ARBA" id="ARBA00022741"/>
    </source>
</evidence>
<dbReference type="GO" id="GO:0019509">
    <property type="term" value="P:L-methionine salvage from methylthioadenosine"/>
    <property type="evidence" value="ECO:0007669"/>
    <property type="project" value="UniProtKB-UniRule"/>
</dbReference>
<feature type="binding site" evidence="7">
    <location>
        <position position="357"/>
    </location>
    <ligand>
        <name>substrate</name>
    </ligand>
</feature>
<keyword evidence="10" id="KW-1185">Reference proteome</keyword>
<feature type="binding site" evidence="7">
    <location>
        <position position="241"/>
    </location>
    <ligand>
        <name>substrate</name>
    </ligand>
</feature>
<dbReference type="InterPro" id="IPR009212">
    <property type="entry name" value="Methylthioribose_kinase"/>
</dbReference>
<dbReference type="SUPFAM" id="SSF56112">
    <property type="entry name" value="Protein kinase-like (PK-like)"/>
    <property type="match status" value="1"/>
</dbReference>
<evidence type="ECO:0000259" key="8">
    <source>
        <dbReference type="Pfam" id="PF01636"/>
    </source>
</evidence>
<dbReference type="Proteomes" id="UP000016511">
    <property type="component" value="Unassembled WGS sequence"/>
</dbReference>
<dbReference type="NCBIfam" id="TIGR01767">
    <property type="entry name" value="MTRK"/>
    <property type="match status" value="1"/>
</dbReference>
<dbReference type="PIRSF" id="PIRSF031134">
    <property type="entry name" value="MTRK"/>
    <property type="match status" value="1"/>
</dbReference>
<feature type="binding site" evidence="7">
    <location>
        <begin position="258"/>
        <end position="260"/>
    </location>
    <ligand>
        <name>ATP</name>
        <dbReference type="ChEBI" id="CHEBI:30616"/>
    </ligand>
</feature>
<dbReference type="GO" id="GO:0005524">
    <property type="term" value="F:ATP binding"/>
    <property type="evidence" value="ECO:0007669"/>
    <property type="project" value="UniProtKB-UniRule"/>
</dbReference>
<organism evidence="9 10">
    <name type="scientific">Aneurinibacillus aneurinilyticus ATCC 12856</name>
    <dbReference type="NCBI Taxonomy" id="649747"/>
    <lineage>
        <taxon>Bacteria</taxon>
        <taxon>Bacillati</taxon>
        <taxon>Bacillota</taxon>
        <taxon>Bacilli</taxon>
        <taxon>Bacillales</taxon>
        <taxon>Paenibacillaceae</taxon>
        <taxon>Aneurinibacillus group</taxon>
        <taxon>Aneurinibacillus</taxon>
    </lineage>
</organism>
<dbReference type="UniPathway" id="UPA00904">
    <property type="reaction ID" value="UER00872"/>
</dbReference>
<dbReference type="eggNOG" id="COG4857">
    <property type="taxonomic scope" value="Bacteria"/>
</dbReference>
<keyword evidence="4 7" id="KW-0547">Nucleotide-binding</keyword>